<proteinExistence type="predicted"/>
<protein>
    <submittedName>
        <fullName evidence="4">Uncharacterized protein LOC111111663 isoform X1</fullName>
    </submittedName>
</protein>
<name>A0A8B8BMA8_CRAVI</name>
<feature type="region of interest" description="Disordered" evidence="1">
    <location>
        <begin position="184"/>
        <end position="266"/>
    </location>
</feature>
<dbReference type="OrthoDB" id="6212694at2759"/>
<keyword evidence="2" id="KW-1133">Transmembrane helix</keyword>
<organism evidence="3 4">
    <name type="scientific">Crassostrea virginica</name>
    <name type="common">Eastern oyster</name>
    <dbReference type="NCBI Taxonomy" id="6565"/>
    <lineage>
        <taxon>Eukaryota</taxon>
        <taxon>Metazoa</taxon>
        <taxon>Spiralia</taxon>
        <taxon>Lophotrochozoa</taxon>
        <taxon>Mollusca</taxon>
        <taxon>Bivalvia</taxon>
        <taxon>Autobranchia</taxon>
        <taxon>Pteriomorphia</taxon>
        <taxon>Ostreida</taxon>
        <taxon>Ostreoidea</taxon>
        <taxon>Ostreidae</taxon>
        <taxon>Crassostrea</taxon>
    </lineage>
</organism>
<dbReference type="KEGG" id="cvn:111111663"/>
<sequence length="331" mass="36609">MKVQQNSIIIKGFQTMGNLIVITMFFTVIMYADSCQECYYNVGDYATCLGEEVCVYGAKYVEVECWLRSVKTDVVIEQLLVRGDCGNVSQFRTFCKQGVKAVKMITSDDSLSCSKPTTMTPKETHVNIPQKTTITETSSFYSDITPDYASTDSSTSLLRFSTEKRHNLLTSDLSSVTISTDVRKTDYSPDASTQKQTTHKKLSPDLKTSVSSTTPSPITHGDTTFSSPISHGGDTFNSTPPSPSSSTIPEATSNSTRDTTLSVDEDSDKGIGNALDYLFIIFLVPLLFIMCVCVLKLKRRPRTNLLSNSIEMECMDEDEATLYEVNTVKNK</sequence>
<gene>
    <name evidence="4" type="primary">LOC111111663</name>
</gene>
<dbReference type="GeneID" id="111111663"/>
<keyword evidence="3" id="KW-1185">Reference proteome</keyword>
<keyword evidence="2" id="KW-0472">Membrane</keyword>
<dbReference type="AlphaFoldDB" id="A0A8B8BMA8"/>
<keyword evidence="2" id="KW-0812">Transmembrane</keyword>
<feature type="transmembrane region" description="Helical" evidence="2">
    <location>
        <begin position="12"/>
        <end position="32"/>
    </location>
</feature>
<evidence type="ECO:0000256" key="1">
    <source>
        <dbReference type="SAM" id="MobiDB-lite"/>
    </source>
</evidence>
<dbReference type="RefSeq" id="XP_022304467.1">
    <property type="nucleotide sequence ID" value="XM_022448759.1"/>
</dbReference>
<feature type="compositionally biased region" description="Low complexity" evidence="1">
    <location>
        <begin position="208"/>
        <end position="219"/>
    </location>
</feature>
<evidence type="ECO:0000313" key="4">
    <source>
        <dbReference type="RefSeq" id="XP_022304467.1"/>
    </source>
</evidence>
<accession>A0A8B8BMA8</accession>
<evidence type="ECO:0000313" key="3">
    <source>
        <dbReference type="Proteomes" id="UP000694844"/>
    </source>
</evidence>
<feature type="transmembrane region" description="Helical" evidence="2">
    <location>
        <begin position="277"/>
        <end position="297"/>
    </location>
</feature>
<feature type="compositionally biased region" description="Low complexity" evidence="1">
    <location>
        <begin position="235"/>
        <end position="253"/>
    </location>
</feature>
<evidence type="ECO:0000256" key="2">
    <source>
        <dbReference type="SAM" id="Phobius"/>
    </source>
</evidence>
<dbReference type="Proteomes" id="UP000694844">
    <property type="component" value="Chromosome 9"/>
</dbReference>
<reference evidence="4" key="1">
    <citation type="submission" date="2025-08" db="UniProtKB">
        <authorList>
            <consortium name="RefSeq"/>
        </authorList>
    </citation>
    <scope>IDENTIFICATION</scope>
    <source>
        <tissue evidence="4">Whole sample</tissue>
    </source>
</reference>